<gene>
    <name evidence="1" type="ORF">PC113_g7499</name>
    <name evidence="2" type="ORF">PC115_g19827</name>
    <name evidence="3" type="ORF">PC117_g22097</name>
    <name evidence="4" type="ORF">PC129_g19215</name>
</gene>
<proteinExistence type="predicted"/>
<reference evidence="1" key="1">
    <citation type="submission" date="2018-10" db="EMBL/GenBank/DDBJ databases">
        <title>Effector identification in a new, highly contiguous assembly of the strawberry crown rot pathogen Phytophthora cactorum.</title>
        <authorList>
            <person name="Armitage A.D."/>
            <person name="Nellist C.F."/>
            <person name="Bates H."/>
            <person name="Vickerstaff R.J."/>
            <person name="Harrison R.J."/>
        </authorList>
    </citation>
    <scope>NUCLEOTIDE SEQUENCE</scope>
    <source>
        <strain evidence="1">15-7</strain>
        <strain evidence="2">4032</strain>
        <strain evidence="3">4040</strain>
        <strain evidence="4">P421</strain>
    </source>
</reference>
<organism evidence="1 5">
    <name type="scientific">Phytophthora cactorum</name>
    <dbReference type="NCBI Taxonomy" id="29920"/>
    <lineage>
        <taxon>Eukaryota</taxon>
        <taxon>Sar</taxon>
        <taxon>Stramenopiles</taxon>
        <taxon>Oomycota</taxon>
        <taxon>Peronosporomycetes</taxon>
        <taxon>Peronosporales</taxon>
        <taxon>Peronosporaceae</taxon>
        <taxon>Phytophthora</taxon>
    </lineage>
</organism>
<dbReference type="Proteomes" id="UP000774804">
    <property type="component" value="Unassembled WGS sequence"/>
</dbReference>
<dbReference type="EMBL" id="RCMK01001180">
    <property type="protein sequence ID" value="KAG2899953.1"/>
    <property type="molecule type" value="Genomic_DNA"/>
</dbReference>
<accession>A0A8T0ZGL3</accession>
<evidence type="ECO:0000313" key="1">
    <source>
        <dbReference type="EMBL" id="KAG2861053.1"/>
    </source>
</evidence>
<dbReference type="EMBL" id="RCMI01001176">
    <property type="protein sequence ID" value="KAG2889154.1"/>
    <property type="molecule type" value="Genomic_DNA"/>
</dbReference>
<comment type="caution">
    <text evidence="1">The sequence shown here is derived from an EMBL/GenBank/DDBJ whole genome shotgun (WGS) entry which is preliminary data.</text>
</comment>
<protein>
    <submittedName>
        <fullName evidence="1">Uncharacterized protein</fullName>
    </submittedName>
</protein>
<dbReference type="Proteomes" id="UP000735874">
    <property type="component" value="Unassembled WGS sequence"/>
</dbReference>
<dbReference type="EMBL" id="RCMG01000165">
    <property type="protein sequence ID" value="KAG2861053.1"/>
    <property type="molecule type" value="Genomic_DNA"/>
</dbReference>
<sequence>MNDSQRRVKADKNPKWIHDAGAAAARRLVERGSMTPDHRYLMHGIEFAGVVRAIPAQGRTYHCTAPLLLPLLARA</sequence>
<dbReference type="EMBL" id="RCMV01001207">
    <property type="protein sequence ID" value="KAG3209774.1"/>
    <property type="molecule type" value="Genomic_DNA"/>
</dbReference>
<evidence type="ECO:0000313" key="5">
    <source>
        <dbReference type="Proteomes" id="UP000735874"/>
    </source>
</evidence>
<dbReference type="AlphaFoldDB" id="A0A8T0ZGL3"/>
<dbReference type="Proteomes" id="UP000736787">
    <property type="component" value="Unassembled WGS sequence"/>
</dbReference>
<evidence type="ECO:0000313" key="4">
    <source>
        <dbReference type="EMBL" id="KAG3209774.1"/>
    </source>
</evidence>
<name>A0A8T0ZGL3_9STRA</name>
<evidence type="ECO:0000313" key="2">
    <source>
        <dbReference type="EMBL" id="KAG2889154.1"/>
    </source>
</evidence>
<evidence type="ECO:0000313" key="3">
    <source>
        <dbReference type="EMBL" id="KAG2899953.1"/>
    </source>
</evidence>
<dbReference type="Proteomes" id="UP000760860">
    <property type="component" value="Unassembled WGS sequence"/>
</dbReference>